<organism evidence="2 3">
    <name type="scientific">Plakobranchus ocellatus</name>
    <dbReference type="NCBI Taxonomy" id="259542"/>
    <lineage>
        <taxon>Eukaryota</taxon>
        <taxon>Metazoa</taxon>
        <taxon>Spiralia</taxon>
        <taxon>Lophotrochozoa</taxon>
        <taxon>Mollusca</taxon>
        <taxon>Gastropoda</taxon>
        <taxon>Heterobranchia</taxon>
        <taxon>Euthyneura</taxon>
        <taxon>Panpulmonata</taxon>
        <taxon>Sacoglossa</taxon>
        <taxon>Placobranchoidea</taxon>
        <taxon>Plakobranchidae</taxon>
        <taxon>Plakobranchus</taxon>
    </lineage>
</organism>
<name>A0AAV3ZD99_9GAST</name>
<dbReference type="AlphaFoldDB" id="A0AAV3ZD99"/>
<keyword evidence="3" id="KW-1185">Reference proteome</keyword>
<feature type="compositionally biased region" description="Polar residues" evidence="1">
    <location>
        <begin position="106"/>
        <end position="119"/>
    </location>
</feature>
<feature type="compositionally biased region" description="Basic and acidic residues" evidence="1">
    <location>
        <begin position="60"/>
        <end position="71"/>
    </location>
</feature>
<sequence>MKNTKDLCNERNAAFSRDETHPKKPERAHRLSDERRKGPPESQYDSDVRHRRYYSQFQEDGYREHAREHQRSGQLHNRNSGRQYGYDSDKSDDELGHSRKFIQPPKSLNYSRESNLGGF</sequence>
<evidence type="ECO:0000256" key="1">
    <source>
        <dbReference type="SAM" id="MobiDB-lite"/>
    </source>
</evidence>
<evidence type="ECO:0000313" key="3">
    <source>
        <dbReference type="Proteomes" id="UP000735302"/>
    </source>
</evidence>
<protein>
    <submittedName>
        <fullName evidence="2">Uncharacterized protein</fullName>
    </submittedName>
</protein>
<feature type="compositionally biased region" description="Basic and acidic residues" evidence="1">
    <location>
        <begin position="87"/>
        <end position="97"/>
    </location>
</feature>
<feature type="compositionally biased region" description="Polar residues" evidence="1">
    <location>
        <begin position="72"/>
        <end position="82"/>
    </location>
</feature>
<proteinExistence type="predicted"/>
<comment type="caution">
    <text evidence="2">The sequence shown here is derived from an EMBL/GenBank/DDBJ whole genome shotgun (WGS) entry which is preliminary data.</text>
</comment>
<gene>
    <name evidence="2" type="ORF">PoB_001920800</name>
</gene>
<feature type="region of interest" description="Disordered" evidence="1">
    <location>
        <begin position="1"/>
        <end position="119"/>
    </location>
</feature>
<accession>A0AAV3ZD99</accession>
<reference evidence="2 3" key="1">
    <citation type="journal article" date="2021" name="Elife">
        <title>Chloroplast acquisition without the gene transfer in kleptoplastic sea slugs, Plakobranchus ocellatus.</title>
        <authorList>
            <person name="Maeda T."/>
            <person name="Takahashi S."/>
            <person name="Yoshida T."/>
            <person name="Shimamura S."/>
            <person name="Takaki Y."/>
            <person name="Nagai Y."/>
            <person name="Toyoda A."/>
            <person name="Suzuki Y."/>
            <person name="Arimoto A."/>
            <person name="Ishii H."/>
            <person name="Satoh N."/>
            <person name="Nishiyama T."/>
            <person name="Hasebe M."/>
            <person name="Maruyama T."/>
            <person name="Minagawa J."/>
            <person name="Obokata J."/>
            <person name="Shigenobu S."/>
        </authorList>
    </citation>
    <scope>NUCLEOTIDE SEQUENCE [LARGE SCALE GENOMIC DNA]</scope>
</reference>
<evidence type="ECO:0000313" key="2">
    <source>
        <dbReference type="EMBL" id="GFN92702.1"/>
    </source>
</evidence>
<feature type="compositionally biased region" description="Basic and acidic residues" evidence="1">
    <location>
        <begin position="16"/>
        <end position="39"/>
    </location>
</feature>
<dbReference type="EMBL" id="BLXT01002287">
    <property type="protein sequence ID" value="GFN92702.1"/>
    <property type="molecule type" value="Genomic_DNA"/>
</dbReference>
<dbReference type="Proteomes" id="UP000735302">
    <property type="component" value="Unassembled WGS sequence"/>
</dbReference>